<name>A0A0A9C627_ARUDO</name>
<sequence>MRGWRNRDKRQRWPCRICQEAMVMQMPSKTMMAMTKVRRDGGGRSESSMFLALFSSLHWSVLVPLSCM</sequence>
<evidence type="ECO:0000313" key="1">
    <source>
        <dbReference type="EMBL" id="JAD69918.1"/>
    </source>
</evidence>
<dbReference type="AlphaFoldDB" id="A0A0A9C627"/>
<accession>A0A0A9C627</accession>
<proteinExistence type="predicted"/>
<protein>
    <submittedName>
        <fullName evidence="1">Uncharacterized protein</fullName>
    </submittedName>
</protein>
<reference evidence="1" key="2">
    <citation type="journal article" date="2015" name="Data Brief">
        <title>Shoot transcriptome of the giant reed, Arundo donax.</title>
        <authorList>
            <person name="Barrero R.A."/>
            <person name="Guerrero F.D."/>
            <person name="Moolhuijzen P."/>
            <person name="Goolsby J.A."/>
            <person name="Tidwell J."/>
            <person name="Bellgard S.E."/>
            <person name="Bellgard M.I."/>
        </authorList>
    </citation>
    <scope>NUCLEOTIDE SEQUENCE</scope>
    <source>
        <tissue evidence="1">Shoot tissue taken approximately 20 cm above the soil surface</tissue>
    </source>
</reference>
<reference evidence="1" key="1">
    <citation type="submission" date="2014-09" db="EMBL/GenBank/DDBJ databases">
        <authorList>
            <person name="Magalhaes I.L.F."/>
            <person name="Oliveira U."/>
            <person name="Santos F.R."/>
            <person name="Vidigal T.H.D.A."/>
            <person name="Brescovit A.D."/>
            <person name="Santos A.J."/>
        </authorList>
    </citation>
    <scope>NUCLEOTIDE SEQUENCE</scope>
    <source>
        <tissue evidence="1">Shoot tissue taken approximately 20 cm above the soil surface</tissue>
    </source>
</reference>
<dbReference type="EMBL" id="GBRH01227977">
    <property type="protein sequence ID" value="JAD69918.1"/>
    <property type="molecule type" value="Transcribed_RNA"/>
</dbReference>
<organism evidence="1">
    <name type="scientific">Arundo donax</name>
    <name type="common">Giant reed</name>
    <name type="synonym">Donax arundinaceus</name>
    <dbReference type="NCBI Taxonomy" id="35708"/>
    <lineage>
        <taxon>Eukaryota</taxon>
        <taxon>Viridiplantae</taxon>
        <taxon>Streptophyta</taxon>
        <taxon>Embryophyta</taxon>
        <taxon>Tracheophyta</taxon>
        <taxon>Spermatophyta</taxon>
        <taxon>Magnoliopsida</taxon>
        <taxon>Liliopsida</taxon>
        <taxon>Poales</taxon>
        <taxon>Poaceae</taxon>
        <taxon>PACMAD clade</taxon>
        <taxon>Arundinoideae</taxon>
        <taxon>Arundineae</taxon>
        <taxon>Arundo</taxon>
    </lineage>
</organism>